<keyword evidence="2" id="KW-0472">Membrane</keyword>
<keyword evidence="1" id="KW-0175">Coiled coil</keyword>
<evidence type="ECO:0000313" key="4">
    <source>
        <dbReference type="Proteomes" id="UP000789572"/>
    </source>
</evidence>
<dbReference type="Proteomes" id="UP000789572">
    <property type="component" value="Unassembled WGS sequence"/>
</dbReference>
<comment type="caution">
    <text evidence="3">The sequence shown here is derived from an EMBL/GenBank/DDBJ whole genome shotgun (WGS) entry which is preliminary data.</text>
</comment>
<gene>
    <name evidence="3" type="ORF">POCULU_LOCUS8726</name>
</gene>
<evidence type="ECO:0000256" key="2">
    <source>
        <dbReference type="SAM" id="Phobius"/>
    </source>
</evidence>
<evidence type="ECO:0000256" key="1">
    <source>
        <dbReference type="SAM" id="Coils"/>
    </source>
</evidence>
<organism evidence="3 4">
    <name type="scientific">Paraglomus occultum</name>
    <dbReference type="NCBI Taxonomy" id="144539"/>
    <lineage>
        <taxon>Eukaryota</taxon>
        <taxon>Fungi</taxon>
        <taxon>Fungi incertae sedis</taxon>
        <taxon>Mucoromycota</taxon>
        <taxon>Glomeromycotina</taxon>
        <taxon>Glomeromycetes</taxon>
        <taxon>Paraglomerales</taxon>
        <taxon>Paraglomeraceae</taxon>
        <taxon>Paraglomus</taxon>
    </lineage>
</organism>
<reference evidence="3" key="1">
    <citation type="submission" date="2021-06" db="EMBL/GenBank/DDBJ databases">
        <authorList>
            <person name="Kallberg Y."/>
            <person name="Tangrot J."/>
            <person name="Rosling A."/>
        </authorList>
    </citation>
    <scope>NUCLEOTIDE SEQUENCE</scope>
    <source>
        <strain evidence="3">IA702</strain>
    </source>
</reference>
<dbReference type="OrthoDB" id="2339353at2759"/>
<keyword evidence="2" id="KW-0812">Transmembrane</keyword>
<name>A0A9N9D9H0_9GLOM</name>
<feature type="non-terminal residue" evidence="3">
    <location>
        <position position="1"/>
    </location>
</feature>
<keyword evidence="4" id="KW-1185">Reference proteome</keyword>
<evidence type="ECO:0000313" key="3">
    <source>
        <dbReference type="EMBL" id="CAG8627563.1"/>
    </source>
</evidence>
<accession>A0A9N9D9H0</accession>
<dbReference type="EMBL" id="CAJVPJ010002706">
    <property type="protein sequence ID" value="CAG8627563.1"/>
    <property type="molecule type" value="Genomic_DNA"/>
</dbReference>
<feature type="transmembrane region" description="Helical" evidence="2">
    <location>
        <begin position="194"/>
        <end position="215"/>
    </location>
</feature>
<proteinExistence type="predicted"/>
<keyword evidence="2" id="KW-1133">Transmembrane helix</keyword>
<sequence length="301" mass="34414">YDNCTNPAGINYIIPGNNSSDNGQFCKLFTTNKAEYFAPPSESGGLRAVEFLYKIENLTASIQNQWAIPAIHVQTYHPDYNQDWKPPPNAPKALIFETDVRTERNSFVGMQNYLTKVMVRQSKSRTINHKTFLSILGLEPKYYDYLFIDVDARYFPLEPNSTFSPTNNTGVFSVERPDDSSTQEVKEQQRTKTLLSSLGIAGGAFGVLLSLYRVLFGESRLKPWGIFHRTFIKQTQFSNRLQSLPLVSPVQPPTLMLSSSERVMRLENRVQELEELLQECFFDTSYLKQVRSSSYGEDERV</sequence>
<feature type="coiled-coil region" evidence="1">
    <location>
        <begin position="256"/>
        <end position="283"/>
    </location>
</feature>
<dbReference type="AlphaFoldDB" id="A0A9N9D9H0"/>
<protein>
    <submittedName>
        <fullName evidence="3">9513_t:CDS:1</fullName>
    </submittedName>
</protein>